<organism evidence="1 2">
    <name type="scientific">Muntiacus reevesi</name>
    <name type="common">Reeves' muntjac</name>
    <name type="synonym">Cervus reevesi</name>
    <dbReference type="NCBI Taxonomy" id="9886"/>
    <lineage>
        <taxon>Eukaryota</taxon>
        <taxon>Metazoa</taxon>
        <taxon>Chordata</taxon>
        <taxon>Craniata</taxon>
        <taxon>Vertebrata</taxon>
        <taxon>Euteleostomi</taxon>
        <taxon>Mammalia</taxon>
        <taxon>Eutheria</taxon>
        <taxon>Laurasiatheria</taxon>
        <taxon>Artiodactyla</taxon>
        <taxon>Ruminantia</taxon>
        <taxon>Pecora</taxon>
        <taxon>Cervidae</taxon>
        <taxon>Muntiacinae</taxon>
        <taxon>Muntiacus</taxon>
    </lineage>
</organism>
<proteinExistence type="predicted"/>
<gene>
    <name evidence="1" type="ORF">FD755_011459</name>
</gene>
<sequence length="93" mass="10950">MKLKSLKKCTHTQFFKTEMEFYKCIHQSLEDNNRCPKCNYVVDNIDHLYPNFLEYQSSKSLSLVLLCILVSILGQKQWREELMENGKGGKSWA</sequence>
<dbReference type="EMBL" id="VCEB01000005">
    <property type="protein sequence ID" value="KAB0377015.1"/>
    <property type="molecule type" value="Genomic_DNA"/>
</dbReference>
<name>A0A5N3XUP2_MUNRE</name>
<evidence type="ECO:0000313" key="1">
    <source>
        <dbReference type="EMBL" id="KAB0377015.1"/>
    </source>
</evidence>
<dbReference type="AlphaFoldDB" id="A0A5N3XUP2"/>
<accession>A0A5N3XUP2</accession>
<reference evidence="1 2" key="1">
    <citation type="submission" date="2019-06" db="EMBL/GenBank/DDBJ databases">
        <title>Discovery of a novel chromosome fission-fusion reversal in muntjac.</title>
        <authorList>
            <person name="Mudd A.B."/>
            <person name="Bredeson J.V."/>
            <person name="Baum R."/>
            <person name="Hockemeyer D."/>
            <person name="Rokhsar D.S."/>
        </authorList>
    </citation>
    <scope>NUCLEOTIDE SEQUENCE [LARGE SCALE GENOMIC DNA]</scope>
    <source>
        <strain evidence="1">UCam_UCB_Mr</strain>
        <tissue evidence="1">Fibroblast cell line</tissue>
    </source>
</reference>
<dbReference type="Proteomes" id="UP000326062">
    <property type="component" value="Chromosome 5"/>
</dbReference>
<keyword evidence="2" id="KW-1185">Reference proteome</keyword>
<comment type="caution">
    <text evidence="1">The sequence shown here is derived from an EMBL/GenBank/DDBJ whole genome shotgun (WGS) entry which is preliminary data.</text>
</comment>
<evidence type="ECO:0000313" key="2">
    <source>
        <dbReference type="Proteomes" id="UP000326062"/>
    </source>
</evidence>
<protein>
    <submittedName>
        <fullName evidence="1">Uncharacterized protein</fullName>
    </submittedName>
</protein>